<feature type="non-terminal residue" evidence="2">
    <location>
        <position position="1"/>
    </location>
</feature>
<protein>
    <submittedName>
        <fullName evidence="2">Uncharacterized protein</fullName>
    </submittedName>
</protein>
<evidence type="ECO:0000313" key="2">
    <source>
        <dbReference type="EMBL" id="MBW0513946.1"/>
    </source>
</evidence>
<gene>
    <name evidence="2" type="ORF">O181_053661</name>
</gene>
<keyword evidence="3" id="KW-1185">Reference proteome</keyword>
<accession>A0A9Q3E0W7</accession>
<dbReference type="Proteomes" id="UP000765509">
    <property type="component" value="Unassembled WGS sequence"/>
</dbReference>
<feature type="region of interest" description="Disordered" evidence="1">
    <location>
        <begin position="196"/>
        <end position="272"/>
    </location>
</feature>
<organism evidence="2 3">
    <name type="scientific">Austropuccinia psidii MF-1</name>
    <dbReference type="NCBI Taxonomy" id="1389203"/>
    <lineage>
        <taxon>Eukaryota</taxon>
        <taxon>Fungi</taxon>
        <taxon>Dikarya</taxon>
        <taxon>Basidiomycota</taxon>
        <taxon>Pucciniomycotina</taxon>
        <taxon>Pucciniomycetes</taxon>
        <taxon>Pucciniales</taxon>
        <taxon>Sphaerophragmiaceae</taxon>
        <taxon>Austropuccinia</taxon>
    </lineage>
</organism>
<name>A0A9Q3E0W7_9BASI</name>
<evidence type="ECO:0000256" key="1">
    <source>
        <dbReference type="SAM" id="MobiDB-lite"/>
    </source>
</evidence>
<feature type="region of interest" description="Disordered" evidence="1">
    <location>
        <begin position="64"/>
        <end position="96"/>
    </location>
</feature>
<proteinExistence type="predicted"/>
<evidence type="ECO:0000313" key="3">
    <source>
        <dbReference type="Proteomes" id="UP000765509"/>
    </source>
</evidence>
<reference evidence="2" key="1">
    <citation type="submission" date="2021-03" db="EMBL/GenBank/DDBJ databases">
        <title>Draft genome sequence of rust myrtle Austropuccinia psidii MF-1, a brazilian biotype.</title>
        <authorList>
            <person name="Quecine M.C."/>
            <person name="Pachon D.M.R."/>
            <person name="Bonatelli M.L."/>
            <person name="Correr F.H."/>
            <person name="Franceschini L.M."/>
            <person name="Leite T.F."/>
            <person name="Margarido G.R.A."/>
            <person name="Almeida C.A."/>
            <person name="Ferrarezi J.A."/>
            <person name="Labate C.A."/>
        </authorList>
    </citation>
    <scope>NUCLEOTIDE SEQUENCE</scope>
    <source>
        <strain evidence="2">MF-1</strain>
    </source>
</reference>
<feature type="compositionally biased region" description="Polar residues" evidence="1">
    <location>
        <begin position="201"/>
        <end position="238"/>
    </location>
</feature>
<dbReference type="AlphaFoldDB" id="A0A9Q3E0W7"/>
<sequence>SDNMVRKENIETASTVTSIILASTVNSDPNNTIIIGQNNQPKLTSSELMNLNITNTFQKAKHLANRASYNPSSSPPKKGHRCDYGRSQSVTEGQGSVDDLQINKFCHYEADNTILPSNRAETATRSLSGNVKGQPESLQQCIAAQRVPDPFRSVEKLHELLPDSEKIPGPSQHLQVTQWMASIDGKEEDDAFNRRMEEKQPSTTQASAKNSPSRQKQQFQCEKATTTSKQGQRQSTSHKTVHPGLQNPKNSDGCHGECTSDGQNNDGVTEKGGSQIKISEMSSDIFDSIPELYEDIKDVKTHVSDKNSSICKNLKTNNLSLSQINETLMCF</sequence>
<dbReference type="EMBL" id="AVOT02023729">
    <property type="protein sequence ID" value="MBW0513946.1"/>
    <property type="molecule type" value="Genomic_DNA"/>
</dbReference>
<comment type="caution">
    <text evidence="2">The sequence shown here is derived from an EMBL/GenBank/DDBJ whole genome shotgun (WGS) entry which is preliminary data.</text>
</comment>